<keyword evidence="2" id="KW-0805">Transcription regulation</keyword>
<sequence>MNSSCYTCRRRHVECQMSQPPCKKCQKAGLECLQKRPLRWVKGATFRGTAKPSTSTENTPQLKQISPPQSEPEIKALNGVDMRHTGVVDSFLPRIPFSLDEPVTRGLDEDSRYYLNYYSKCVCKLFVMFDSQRNPLRQLIPAAIAHPVLMASVSALAARHRANAPQTFEQIQARDYSRALKPRYNASLYKYRAIKGLSQALSDGTTSVDILIISAFLLILLDLFESGNDKWNFHIEGVKKLIAGIQIPASSRELGTTIEGMCQFAMRQVYLIDTLGTTFTRPGLLATSESNQPSAALQMSVDKAYLGCPEYFLNALRSFSAARDCLASPECLDTFDAYSLLQTIQISLESTQRFDCHAWATELEPSLSTSTGPAQSLPLLVKLGQAYKLGTLIYGRRVCDVFTGDSTPLDDIVEELIDTVAALRGNEALFKCILWPLFVAGLESQDAYQRQLVGDCLRRFWFETKCINVINAEKILQRFWAEAEQKPDSRSNWIFSMGQVDGDWLLI</sequence>
<dbReference type="Pfam" id="PF11951">
    <property type="entry name" value="Fungal_trans_2"/>
    <property type="match status" value="1"/>
</dbReference>
<organism evidence="8 9">
    <name type="scientific">Aspergillus violaceofuscus (strain CBS 115571)</name>
    <dbReference type="NCBI Taxonomy" id="1450538"/>
    <lineage>
        <taxon>Eukaryota</taxon>
        <taxon>Fungi</taxon>
        <taxon>Dikarya</taxon>
        <taxon>Ascomycota</taxon>
        <taxon>Pezizomycotina</taxon>
        <taxon>Eurotiomycetes</taxon>
        <taxon>Eurotiomycetidae</taxon>
        <taxon>Eurotiales</taxon>
        <taxon>Aspergillaceae</taxon>
        <taxon>Aspergillus</taxon>
    </lineage>
</organism>
<dbReference type="SUPFAM" id="SSF57701">
    <property type="entry name" value="Zn2/Cys6 DNA-binding domain"/>
    <property type="match status" value="1"/>
</dbReference>
<feature type="domain" description="Zn(2)-C6 fungal-type" evidence="7">
    <location>
        <begin position="4"/>
        <end position="32"/>
    </location>
</feature>
<evidence type="ECO:0000256" key="4">
    <source>
        <dbReference type="ARBA" id="ARBA00023163"/>
    </source>
</evidence>
<name>A0A2V5HL72_ASPV1</name>
<dbReference type="PROSITE" id="PS50048">
    <property type="entry name" value="ZN2_CY6_FUNGAL_2"/>
    <property type="match status" value="1"/>
</dbReference>
<dbReference type="InterPro" id="IPR001138">
    <property type="entry name" value="Zn2Cys6_DnaBD"/>
</dbReference>
<evidence type="ECO:0000256" key="3">
    <source>
        <dbReference type="ARBA" id="ARBA00023125"/>
    </source>
</evidence>
<dbReference type="OMA" id="EKFWFET"/>
<keyword evidence="4" id="KW-0804">Transcription</keyword>
<dbReference type="GO" id="GO:0000976">
    <property type="term" value="F:transcription cis-regulatory region binding"/>
    <property type="evidence" value="ECO:0007669"/>
    <property type="project" value="TreeGrafter"/>
</dbReference>
<gene>
    <name evidence="8" type="ORF">BO99DRAFT_428157</name>
</gene>
<dbReference type="GO" id="GO:0008270">
    <property type="term" value="F:zinc ion binding"/>
    <property type="evidence" value="ECO:0007669"/>
    <property type="project" value="InterPro"/>
</dbReference>
<dbReference type="CDD" id="cd00067">
    <property type="entry name" value="GAL4"/>
    <property type="match status" value="1"/>
</dbReference>
<dbReference type="EMBL" id="KZ825102">
    <property type="protein sequence ID" value="PYI24511.1"/>
    <property type="molecule type" value="Genomic_DNA"/>
</dbReference>
<dbReference type="Proteomes" id="UP000249829">
    <property type="component" value="Unassembled WGS sequence"/>
</dbReference>
<comment type="subcellular location">
    <subcellularLocation>
        <location evidence="1">Nucleus</location>
    </subcellularLocation>
</comment>
<dbReference type="PANTHER" id="PTHR37534:SF8">
    <property type="entry name" value="ZN(II)2CYS6 TRANSCRIPTION FACTOR (EUROFUNG)"/>
    <property type="match status" value="1"/>
</dbReference>
<dbReference type="Pfam" id="PF00172">
    <property type="entry name" value="Zn_clus"/>
    <property type="match status" value="1"/>
</dbReference>
<dbReference type="GO" id="GO:0005634">
    <property type="term" value="C:nucleus"/>
    <property type="evidence" value="ECO:0007669"/>
    <property type="project" value="UniProtKB-SubCell"/>
</dbReference>
<evidence type="ECO:0000256" key="1">
    <source>
        <dbReference type="ARBA" id="ARBA00004123"/>
    </source>
</evidence>
<keyword evidence="3" id="KW-0238">DNA-binding</keyword>
<evidence type="ECO:0000256" key="5">
    <source>
        <dbReference type="ARBA" id="ARBA00023242"/>
    </source>
</evidence>
<dbReference type="InterPro" id="IPR021858">
    <property type="entry name" value="Fun_TF"/>
</dbReference>
<evidence type="ECO:0000259" key="7">
    <source>
        <dbReference type="PROSITE" id="PS50048"/>
    </source>
</evidence>
<protein>
    <recommendedName>
        <fullName evidence="7">Zn(2)-C6 fungal-type domain-containing protein</fullName>
    </recommendedName>
</protein>
<feature type="compositionally biased region" description="Polar residues" evidence="6">
    <location>
        <begin position="51"/>
        <end position="68"/>
    </location>
</feature>
<dbReference type="Gene3D" id="4.10.240.10">
    <property type="entry name" value="Zn(2)-C6 fungal-type DNA-binding domain"/>
    <property type="match status" value="1"/>
</dbReference>
<dbReference type="AlphaFoldDB" id="A0A2V5HL72"/>
<dbReference type="PROSITE" id="PS00463">
    <property type="entry name" value="ZN2_CY6_FUNGAL_1"/>
    <property type="match status" value="1"/>
</dbReference>
<evidence type="ECO:0000256" key="6">
    <source>
        <dbReference type="SAM" id="MobiDB-lite"/>
    </source>
</evidence>
<keyword evidence="5" id="KW-0539">Nucleus</keyword>
<dbReference type="GO" id="GO:0000981">
    <property type="term" value="F:DNA-binding transcription factor activity, RNA polymerase II-specific"/>
    <property type="evidence" value="ECO:0007669"/>
    <property type="project" value="InterPro"/>
</dbReference>
<keyword evidence="9" id="KW-1185">Reference proteome</keyword>
<dbReference type="GO" id="GO:0045944">
    <property type="term" value="P:positive regulation of transcription by RNA polymerase II"/>
    <property type="evidence" value="ECO:0007669"/>
    <property type="project" value="TreeGrafter"/>
</dbReference>
<accession>A0A2V5HL72</accession>
<evidence type="ECO:0000256" key="2">
    <source>
        <dbReference type="ARBA" id="ARBA00023015"/>
    </source>
</evidence>
<dbReference type="SMART" id="SM00066">
    <property type="entry name" value="GAL4"/>
    <property type="match status" value="1"/>
</dbReference>
<reference evidence="8 9" key="1">
    <citation type="submission" date="2018-02" db="EMBL/GenBank/DDBJ databases">
        <title>The genomes of Aspergillus section Nigri reveals drivers in fungal speciation.</title>
        <authorList>
            <consortium name="DOE Joint Genome Institute"/>
            <person name="Vesth T.C."/>
            <person name="Nybo J."/>
            <person name="Theobald S."/>
            <person name="Brandl J."/>
            <person name="Frisvad J.C."/>
            <person name="Nielsen K.F."/>
            <person name="Lyhne E.K."/>
            <person name="Kogle M.E."/>
            <person name="Kuo A."/>
            <person name="Riley R."/>
            <person name="Clum A."/>
            <person name="Nolan M."/>
            <person name="Lipzen A."/>
            <person name="Salamov A."/>
            <person name="Henrissat B."/>
            <person name="Wiebenga A."/>
            <person name="De vries R.P."/>
            <person name="Grigoriev I.V."/>
            <person name="Mortensen U.H."/>
            <person name="Andersen M.R."/>
            <person name="Baker S.E."/>
        </authorList>
    </citation>
    <scope>NUCLEOTIDE SEQUENCE [LARGE SCALE GENOMIC DNA]</scope>
    <source>
        <strain evidence="8 9">CBS 115571</strain>
    </source>
</reference>
<feature type="region of interest" description="Disordered" evidence="6">
    <location>
        <begin position="47"/>
        <end position="69"/>
    </location>
</feature>
<proteinExistence type="predicted"/>
<evidence type="ECO:0000313" key="9">
    <source>
        <dbReference type="Proteomes" id="UP000249829"/>
    </source>
</evidence>
<evidence type="ECO:0000313" key="8">
    <source>
        <dbReference type="EMBL" id="PYI24511.1"/>
    </source>
</evidence>
<dbReference type="InterPro" id="IPR036864">
    <property type="entry name" value="Zn2-C6_fun-type_DNA-bd_sf"/>
</dbReference>
<dbReference type="PANTHER" id="PTHR37534">
    <property type="entry name" value="TRANSCRIPTIONAL ACTIVATOR PROTEIN UGA3"/>
    <property type="match status" value="1"/>
</dbReference>